<dbReference type="InterPro" id="IPR023828">
    <property type="entry name" value="Peptidase_S8_Ser-AS"/>
</dbReference>
<keyword evidence="3" id="KW-0378">Hydrolase</keyword>
<dbReference type="SUPFAM" id="SSF52743">
    <property type="entry name" value="Subtilisin-like"/>
    <property type="match status" value="1"/>
</dbReference>
<dbReference type="GO" id="GO:0006508">
    <property type="term" value="P:proteolysis"/>
    <property type="evidence" value="ECO:0007669"/>
    <property type="project" value="UniProtKB-KW"/>
</dbReference>
<evidence type="ECO:0000256" key="1">
    <source>
        <dbReference type="ARBA" id="ARBA00011073"/>
    </source>
</evidence>
<dbReference type="Proteomes" id="UP000509626">
    <property type="component" value="Chromosome"/>
</dbReference>
<dbReference type="AlphaFoldDB" id="A0A7D5QGX7"/>
<keyword evidence="7" id="KW-1185">Reference proteome</keyword>
<evidence type="ECO:0000256" key="3">
    <source>
        <dbReference type="ARBA" id="ARBA00022801"/>
    </source>
</evidence>
<evidence type="ECO:0000313" key="6">
    <source>
        <dbReference type="EMBL" id="QLG61824.1"/>
    </source>
</evidence>
<feature type="domain" description="Peptidase S8/S53" evidence="5">
    <location>
        <begin position="79"/>
        <end position="207"/>
    </location>
</feature>
<dbReference type="Gene3D" id="3.40.50.200">
    <property type="entry name" value="Peptidase S8/S53 domain"/>
    <property type="match status" value="1"/>
</dbReference>
<dbReference type="InterPro" id="IPR050131">
    <property type="entry name" value="Peptidase_S8_subtilisin-like"/>
</dbReference>
<keyword evidence="2" id="KW-0645">Protease</keyword>
<sequence>MTRLAPALAVLLTLAGLTTGMVGAAGVPDVGPIGGVVGDVTPPQGVAAGGDARGPVGGSVDGSAAAGTADVGGAGVGDDAVRVGVIGSRFDGDHPELAGRVAAYSRVTPPGVAPASPAAGAHDTAVAEIVADRTDGAELYLVGVGTGPSAEEYERAVDWLLENGVDVVVDSGSYFPATAEGMDRISEAAERATSEDAVFVTSSGNYARRHWRGTPDSGGWLEFDDGTQGNRLGDGAVAGEVTLRLYWDDEADYDLYLYRDLPGRDDPVVAKSIRERGNAEAIDATLPRGHYYVSVYAREAGSEPVDLFAADRRLAHTAADGSAVAPADADGVVSVGAVDGAGSVRPYSSAGADVSVHDDADTSAAGRFDGTSAAAPLVAGTVVSIRERGSYSPAEVEAILVCAADGDARELDPDRAIAVAAGDVADPRTGNATGRECE</sequence>
<dbReference type="PANTHER" id="PTHR43806">
    <property type="entry name" value="PEPTIDASE S8"/>
    <property type="match status" value="1"/>
</dbReference>
<dbReference type="InterPro" id="IPR036852">
    <property type="entry name" value="Peptidase_S8/S53_dom_sf"/>
</dbReference>
<dbReference type="OrthoDB" id="341609at2157"/>
<evidence type="ECO:0000313" key="7">
    <source>
        <dbReference type="Proteomes" id="UP000509626"/>
    </source>
</evidence>
<dbReference type="PROSITE" id="PS00138">
    <property type="entry name" value="SUBTILASE_SER"/>
    <property type="match status" value="1"/>
</dbReference>
<dbReference type="GO" id="GO:0004252">
    <property type="term" value="F:serine-type endopeptidase activity"/>
    <property type="evidence" value="ECO:0007669"/>
    <property type="project" value="InterPro"/>
</dbReference>
<dbReference type="GeneID" id="56037559"/>
<accession>A0A7D5QGX7</accession>
<dbReference type="PRINTS" id="PR00723">
    <property type="entry name" value="SUBTILISIN"/>
</dbReference>
<keyword evidence="4" id="KW-0720">Serine protease</keyword>
<proteinExistence type="inferred from homology"/>
<gene>
    <name evidence="6" type="ORF">HUG12_08830</name>
</gene>
<protein>
    <submittedName>
        <fullName evidence="6">S8 family serine peptidase</fullName>
    </submittedName>
</protein>
<comment type="similarity">
    <text evidence="1">Belongs to the peptidase S8 family.</text>
</comment>
<evidence type="ECO:0000256" key="4">
    <source>
        <dbReference type="ARBA" id="ARBA00022825"/>
    </source>
</evidence>
<organism evidence="6 7">
    <name type="scientific">Halorarum salinum</name>
    <dbReference type="NCBI Taxonomy" id="2743089"/>
    <lineage>
        <taxon>Archaea</taxon>
        <taxon>Methanobacteriati</taxon>
        <taxon>Methanobacteriota</taxon>
        <taxon>Stenosarchaea group</taxon>
        <taxon>Halobacteria</taxon>
        <taxon>Halobacteriales</taxon>
        <taxon>Haloferacaceae</taxon>
        <taxon>Halorarum</taxon>
    </lineage>
</organism>
<reference evidence="6 7" key="1">
    <citation type="submission" date="2020-06" db="EMBL/GenBank/DDBJ databases">
        <title>NJ-3-1, isolated from saline soil.</title>
        <authorList>
            <person name="Cui H.L."/>
            <person name="Shi X."/>
        </authorList>
    </citation>
    <scope>NUCLEOTIDE SEQUENCE [LARGE SCALE GENOMIC DNA]</scope>
    <source>
        <strain evidence="6 7">NJ-3-1</strain>
    </source>
</reference>
<name>A0A7D5QGX7_9EURY</name>
<dbReference type="Pfam" id="PF00082">
    <property type="entry name" value="Peptidase_S8"/>
    <property type="match status" value="2"/>
</dbReference>
<dbReference type="Gene3D" id="2.60.120.380">
    <property type="match status" value="1"/>
</dbReference>
<feature type="domain" description="Peptidase S8/S53" evidence="5">
    <location>
        <begin position="322"/>
        <end position="405"/>
    </location>
</feature>
<dbReference type="PANTHER" id="PTHR43806:SF11">
    <property type="entry name" value="CEREVISIN-RELATED"/>
    <property type="match status" value="1"/>
</dbReference>
<evidence type="ECO:0000259" key="5">
    <source>
        <dbReference type="Pfam" id="PF00082"/>
    </source>
</evidence>
<dbReference type="InterPro" id="IPR000209">
    <property type="entry name" value="Peptidase_S8/S53_dom"/>
</dbReference>
<dbReference type="InterPro" id="IPR015500">
    <property type="entry name" value="Peptidase_S8_subtilisin-rel"/>
</dbReference>
<dbReference type="RefSeq" id="WP_179268409.1">
    <property type="nucleotide sequence ID" value="NZ_CP058579.1"/>
</dbReference>
<dbReference type="EMBL" id="CP058579">
    <property type="protein sequence ID" value="QLG61824.1"/>
    <property type="molecule type" value="Genomic_DNA"/>
</dbReference>
<dbReference type="KEGG" id="halu:HUG12_08830"/>
<evidence type="ECO:0000256" key="2">
    <source>
        <dbReference type="ARBA" id="ARBA00022670"/>
    </source>
</evidence>